<gene>
    <name evidence="1" type="ORF">DZC75_10690</name>
</gene>
<dbReference type="CDD" id="cd08054">
    <property type="entry name" value="gp6"/>
    <property type="match status" value="1"/>
</dbReference>
<protein>
    <submittedName>
        <fullName evidence="1">Phage gp6-like head-tail connector protein</fullName>
    </submittedName>
</protein>
<proteinExistence type="predicted"/>
<dbReference type="InterPro" id="IPR006450">
    <property type="entry name" value="Phage_HK97_gp6-like"/>
</dbReference>
<dbReference type="Pfam" id="PF05135">
    <property type="entry name" value="Phage_connect_1"/>
    <property type="match status" value="1"/>
</dbReference>
<sequence length="113" mass="12173">MPFISMTLARSHLRDPGDDDPYMQLLIDAAEEAAMDYINRRVYPDAVAMQAAVASGEAGAFPMVATSAIKSACLLILGHLYANREDVVVGTISTEMPRGSQALLTPYRVGWGV</sequence>
<dbReference type="NCBIfam" id="TIGR01560">
    <property type="entry name" value="put_DNA_pack"/>
    <property type="match status" value="1"/>
</dbReference>
<evidence type="ECO:0000313" key="2">
    <source>
        <dbReference type="Proteomes" id="UP000258127"/>
    </source>
</evidence>
<evidence type="ECO:0000313" key="1">
    <source>
        <dbReference type="EMBL" id="AXO90849.1"/>
    </source>
</evidence>
<name>A0AAI8KG61_9PSED</name>
<dbReference type="EMBL" id="CP031641">
    <property type="protein sequence ID" value="AXO90849.1"/>
    <property type="molecule type" value="Genomic_DNA"/>
</dbReference>
<reference evidence="1 2" key="1">
    <citation type="submission" date="2018-08" db="EMBL/GenBank/DDBJ databases">
        <authorList>
            <person name="Lee Y."/>
            <person name="Kakembo D."/>
        </authorList>
    </citation>
    <scope>NUCLEOTIDE SEQUENCE [LARGE SCALE GENOMIC DNA]</scope>
    <source>
        <strain evidence="1 2">JBCS1880</strain>
    </source>
</reference>
<organism evidence="1 2">
    <name type="scientific">Pseudomonas parafulva</name>
    <dbReference type="NCBI Taxonomy" id="157782"/>
    <lineage>
        <taxon>Bacteria</taxon>
        <taxon>Pseudomonadati</taxon>
        <taxon>Pseudomonadota</taxon>
        <taxon>Gammaproteobacteria</taxon>
        <taxon>Pseudomonadales</taxon>
        <taxon>Pseudomonadaceae</taxon>
        <taxon>Pseudomonas</taxon>
    </lineage>
</organism>
<dbReference type="RefSeq" id="WP_116890084.1">
    <property type="nucleotide sequence ID" value="NZ_CP031641.1"/>
</dbReference>
<dbReference type="InterPro" id="IPR021146">
    <property type="entry name" value="Phage_gp6-like_head-tail"/>
</dbReference>
<dbReference type="Gene3D" id="1.10.3230.30">
    <property type="entry name" value="Phage gp6-like head-tail connector protein"/>
    <property type="match status" value="1"/>
</dbReference>
<dbReference type="Proteomes" id="UP000258127">
    <property type="component" value="Chromosome"/>
</dbReference>
<accession>A0AAI8KG61</accession>
<keyword evidence="2" id="KW-1185">Reference proteome</keyword>
<dbReference type="AlphaFoldDB" id="A0AAI8KG61"/>